<protein>
    <submittedName>
        <fullName evidence="1">Uncharacterized protein</fullName>
    </submittedName>
</protein>
<dbReference type="GO" id="GO:0003677">
    <property type="term" value="F:DNA binding"/>
    <property type="evidence" value="ECO:0007669"/>
    <property type="project" value="InterPro"/>
</dbReference>
<sequence>MALKNLILGYRKITGKSLDELAKELEVPKTVVEGLESGEIKHPTPTLLSKIKRLTRGLDEKELEAIGRGYRIKDFLGNYFKYFLRGLSKEKGIKTSEIKEMPPTELYKLIGKLDEDFIKITDKGRIASHS</sequence>
<gene>
    <name evidence="1" type="ORF">DPC56_02095</name>
</gene>
<keyword evidence="2" id="KW-1185">Reference proteome</keyword>
<accession>A0A328PEC6</accession>
<organism evidence="1 2">
    <name type="scientific">Methanothermobacter tenebrarum</name>
    <dbReference type="NCBI Taxonomy" id="680118"/>
    <lineage>
        <taxon>Archaea</taxon>
        <taxon>Methanobacteriati</taxon>
        <taxon>Methanobacteriota</taxon>
        <taxon>Methanomada group</taxon>
        <taxon>Methanobacteria</taxon>
        <taxon>Methanobacteriales</taxon>
        <taxon>Methanobacteriaceae</taxon>
        <taxon>Methanothermobacter</taxon>
    </lineage>
</organism>
<dbReference type="InterPro" id="IPR010982">
    <property type="entry name" value="Lambda_DNA-bd_dom_sf"/>
</dbReference>
<reference evidence="1 2" key="1">
    <citation type="submission" date="2018-06" db="EMBL/GenBank/DDBJ databases">
        <title>Draft genome sequence of hyperthermophilic methanogen Methanothermobacter tenebrarum sp. MCM-B 1447.</title>
        <authorList>
            <person name="Pore S.D."/>
            <person name="Dagar S."/>
            <person name="Dhakephalkar P.K."/>
        </authorList>
    </citation>
    <scope>NUCLEOTIDE SEQUENCE [LARGE SCALE GENOMIC DNA]</scope>
    <source>
        <strain evidence="1 2">MCM B 1447</strain>
    </source>
</reference>
<dbReference type="AlphaFoldDB" id="A0A328PEC6"/>
<name>A0A328PEC6_9EURY</name>
<evidence type="ECO:0000313" key="1">
    <source>
        <dbReference type="EMBL" id="RAO79591.1"/>
    </source>
</evidence>
<dbReference type="EMBL" id="QLOE01000002">
    <property type="protein sequence ID" value="RAO79591.1"/>
    <property type="molecule type" value="Genomic_DNA"/>
</dbReference>
<dbReference type="Proteomes" id="UP000249782">
    <property type="component" value="Unassembled WGS sequence"/>
</dbReference>
<proteinExistence type="predicted"/>
<dbReference type="OrthoDB" id="80469at2157"/>
<dbReference type="SUPFAM" id="SSF47413">
    <property type="entry name" value="lambda repressor-like DNA-binding domains"/>
    <property type="match status" value="1"/>
</dbReference>
<dbReference type="RefSeq" id="WP_112093421.1">
    <property type="nucleotide sequence ID" value="NZ_QLOE01000002.1"/>
</dbReference>
<comment type="caution">
    <text evidence="1">The sequence shown here is derived from an EMBL/GenBank/DDBJ whole genome shotgun (WGS) entry which is preliminary data.</text>
</comment>
<evidence type="ECO:0000313" key="2">
    <source>
        <dbReference type="Proteomes" id="UP000249782"/>
    </source>
</evidence>